<dbReference type="Gene3D" id="3.40.1280.10">
    <property type="match status" value="1"/>
</dbReference>
<dbReference type="InterPro" id="IPR006700">
    <property type="entry name" value="RsmE"/>
</dbReference>
<dbReference type="AlphaFoldDB" id="A0A8J2VRH6"/>
<dbReference type="PANTHER" id="PTHR30027:SF3">
    <property type="entry name" value="16S RRNA (URACIL(1498)-N(3))-METHYLTRANSFERASE"/>
    <property type="match status" value="1"/>
</dbReference>
<evidence type="ECO:0000256" key="1">
    <source>
        <dbReference type="ARBA" id="ARBA00004496"/>
    </source>
</evidence>
<evidence type="ECO:0000256" key="6">
    <source>
        <dbReference type="ARBA" id="ARBA00022552"/>
    </source>
</evidence>
<protein>
    <recommendedName>
        <fullName evidence="4 12">Ribosomal RNA small subunit methyltransferase E</fullName>
        <ecNumber evidence="3 12">2.1.1.193</ecNumber>
    </recommendedName>
</protein>
<keyword evidence="8 12" id="KW-0808">Transferase</keyword>
<evidence type="ECO:0000256" key="2">
    <source>
        <dbReference type="ARBA" id="ARBA00005528"/>
    </source>
</evidence>
<comment type="function">
    <text evidence="10 12">Specifically methylates the N3 position of the uracil ring of uridine 1498 (m3U1498) in 16S rRNA. Acts on the fully assembled 30S ribosomal subunit.</text>
</comment>
<evidence type="ECO:0000256" key="10">
    <source>
        <dbReference type="ARBA" id="ARBA00025699"/>
    </source>
</evidence>
<evidence type="ECO:0000256" key="12">
    <source>
        <dbReference type="PIRNR" id="PIRNR015601"/>
    </source>
</evidence>
<sequence>MASYDFAAQRLYVEEALAAGADVVLEGSQANYLKNVLRLAEGDQVLLFNGRDGEWRSRLSAIAKRRVTLVAEELVRPQQNAGDLWYVFAPLKHARLDYMVEKAVEMGASRLMPVFTRRTQASRVNGERMRANAIEAAEQCGILNVPGIAEPAPLEKVLDAWPPERTMIFCDEDAGAASAVETLAQAKPAGPLAVLVGPEGGFDESERARLLRLPSVVRLSLGPRILRADTAAVAALTVVQAVLGDWTAPVT</sequence>
<dbReference type="InterPro" id="IPR046886">
    <property type="entry name" value="RsmE_MTase_dom"/>
</dbReference>
<keyword evidence="7 12" id="KW-0489">Methyltransferase</keyword>
<reference evidence="15" key="2">
    <citation type="submission" date="2020-09" db="EMBL/GenBank/DDBJ databases">
        <authorList>
            <person name="Sun Q."/>
            <person name="Sedlacek I."/>
        </authorList>
    </citation>
    <scope>NUCLEOTIDE SEQUENCE</scope>
    <source>
        <strain evidence="15">CCM 7684</strain>
    </source>
</reference>
<proteinExistence type="inferred from homology"/>
<evidence type="ECO:0000256" key="11">
    <source>
        <dbReference type="ARBA" id="ARBA00047944"/>
    </source>
</evidence>
<keyword evidence="9 12" id="KW-0949">S-adenosyl-L-methionine</keyword>
<dbReference type="GO" id="GO:0005737">
    <property type="term" value="C:cytoplasm"/>
    <property type="evidence" value="ECO:0007669"/>
    <property type="project" value="UniProtKB-SubCell"/>
</dbReference>
<dbReference type="CDD" id="cd18084">
    <property type="entry name" value="RsmE-like"/>
    <property type="match status" value="1"/>
</dbReference>
<feature type="domain" description="Ribosomal RNA small subunit methyltransferase E PUA-like" evidence="14">
    <location>
        <begin position="25"/>
        <end position="70"/>
    </location>
</feature>
<dbReference type="InterPro" id="IPR029028">
    <property type="entry name" value="Alpha/beta_knot_MTases"/>
</dbReference>
<dbReference type="PANTHER" id="PTHR30027">
    <property type="entry name" value="RIBOSOMAL RNA SMALL SUBUNIT METHYLTRANSFERASE E"/>
    <property type="match status" value="1"/>
</dbReference>
<dbReference type="Pfam" id="PF04452">
    <property type="entry name" value="Methyltrans_RNA"/>
    <property type="match status" value="1"/>
</dbReference>
<dbReference type="Gene3D" id="2.40.240.20">
    <property type="entry name" value="Hypothetical PUA domain-like, domain 1"/>
    <property type="match status" value="1"/>
</dbReference>
<evidence type="ECO:0000259" key="14">
    <source>
        <dbReference type="Pfam" id="PF20260"/>
    </source>
</evidence>
<dbReference type="NCBIfam" id="TIGR00046">
    <property type="entry name" value="RsmE family RNA methyltransferase"/>
    <property type="match status" value="1"/>
</dbReference>
<dbReference type="SUPFAM" id="SSF88697">
    <property type="entry name" value="PUA domain-like"/>
    <property type="match status" value="1"/>
</dbReference>
<keyword evidence="5 12" id="KW-0963">Cytoplasm</keyword>
<dbReference type="InterPro" id="IPR046887">
    <property type="entry name" value="RsmE_PUA-like"/>
</dbReference>
<name>A0A8J2VRH6_9RHOB</name>
<dbReference type="EMBL" id="BMCP01000001">
    <property type="protein sequence ID" value="GGE34437.1"/>
    <property type="molecule type" value="Genomic_DNA"/>
</dbReference>
<dbReference type="SUPFAM" id="SSF75217">
    <property type="entry name" value="alpha/beta knot"/>
    <property type="match status" value="1"/>
</dbReference>
<dbReference type="EC" id="2.1.1.193" evidence="3 12"/>
<evidence type="ECO:0000256" key="9">
    <source>
        <dbReference type="ARBA" id="ARBA00022691"/>
    </source>
</evidence>
<dbReference type="GO" id="GO:0070475">
    <property type="term" value="P:rRNA base methylation"/>
    <property type="evidence" value="ECO:0007669"/>
    <property type="project" value="TreeGrafter"/>
</dbReference>
<feature type="domain" description="Ribosomal RNA small subunit methyltransferase E methyltransferase" evidence="13">
    <location>
        <begin position="83"/>
        <end position="240"/>
    </location>
</feature>
<accession>A0A8J2VRH6</accession>
<gene>
    <name evidence="15" type="ORF">GCM10007276_09790</name>
</gene>
<dbReference type="Proteomes" id="UP000602745">
    <property type="component" value="Unassembled WGS sequence"/>
</dbReference>
<evidence type="ECO:0000313" key="16">
    <source>
        <dbReference type="Proteomes" id="UP000602745"/>
    </source>
</evidence>
<dbReference type="GO" id="GO:0070042">
    <property type="term" value="F:rRNA (uridine-N3-)-methyltransferase activity"/>
    <property type="evidence" value="ECO:0007669"/>
    <property type="project" value="TreeGrafter"/>
</dbReference>
<keyword evidence="16" id="KW-1185">Reference proteome</keyword>
<dbReference type="InterPro" id="IPR029026">
    <property type="entry name" value="tRNA_m1G_MTases_N"/>
</dbReference>
<evidence type="ECO:0000256" key="7">
    <source>
        <dbReference type="ARBA" id="ARBA00022603"/>
    </source>
</evidence>
<dbReference type="NCBIfam" id="NF008696">
    <property type="entry name" value="PRK11713.3-5"/>
    <property type="match status" value="1"/>
</dbReference>
<comment type="catalytic activity">
    <reaction evidence="11 12">
        <text>uridine(1498) in 16S rRNA + S-adenosyl-L-methionine = N(3)-methyluridine(1498) in 16S rRNA + S-adenosyl-L-homocysteine + H(+)</text>
        <dbReference type="Rhea" id="RHEA:42920"/>
        <dbReference type="Rhea" id="RHEA-COMP:10283"/>
        <dbReference type="Rhea" id="RHEA-COMP:10284"/>
        <dbReference type="ChEBI" id="CHEBI:15378"/>
        <dbReference type="ChEBI" id="CHEBI:57856"/>
        <dbReference type="ChEBI" id="CHEBI:59789"/>
        <dbReference type="ChEBI" id="CHEBI:65315"/>
        <dbReference type="ChEBI" id="CHEBI:74502"/>
        <dbReference type="EC" id="2.1.1.193"/>
    </reaction>
</comment>
<dbReference type="PIRSF" id="PIRSF015601">
    <property type="entry name" value="MTase_slr0722"/>
    <property type="match status" value="1"/>
</dbReference>
<dbReference type="InterPro" id="IPR015947">
    <property type="entry name" value="PUA-like_sf"/>
</dbReference>
<evidence type="ECO:0000256" key="4">
    <source>
        <dbReference type="ARBA" id="ARBA00013673"/>
    </source>
</evidence>
<evidence type="ECO:0000256" key="8">
    <source>
        <dbReference type="ARBA" id="ARBA00022679"/>
    </source>
</evidence>
<comment type="caution">
    <text evidence="15">The sequence shown here is derived from an EMBL/GenBank/DDBJ whole genome shotgun (WGS) entry which is preliminary data.</text>
</comment>
<comment type="similarity">
    <text evidence="2 12">Belongs to the RNA methyltransferase RsmE family.</text>
</comment>
<reference evidence="15" key="1">
    <citation type="journal article" date="2014" name="Int. J. Syst. Evol. Microbiol.">
        <title>Complete genome sequence of Corynebacterium casei LMG S-19264T (=DSM 44701T), isolated from a smear-ripened cheese.</title>
        <authorList>
            <consortium name="US DOE Joint Genome Institute (JGI-PGF)"/>
            <person name="Walter F."/>
            <person name="Albersmeier A."/>
            <person name="Kalinowski J."/>
            <person name="Ruckert C."/>
        </authorList>
    </citation>
    <scope>NUCLEOTIDE SEQUENCE</scope>
    <source>
        <strain evidence="15">CCM 7684</strain>
    </source>
</reference>
<evidence type="ECO:0000256" key="3">
    <source>
        <dbReference type="ARBA" id="ARBA00012328"/>
    </source>
</evidence>
<evidence type="ECO:0000256" key="5">
    <source>
        <dbReference type="ARBA" id="ARBA00022490"/>
    </source>
</evidence>
<keyword evidence="6 12" id="KW-0698">rRNA processing</keyword>
<comment type="subcellular location">
    <subcellularLocation>
        <location evidence="1 12">Cytoplasm</location>
    </subcellularLocation>
</comment>
<dbReference type="RefSeq" id="WP_188408549.1">
    <property type="nucleotide sequence ID" value="NZ_BMCP01000001.1"/>
</dbReference>
<evidence type="ECO:0000259" key="13">
    <source>
        <dbReference type="Pfam" id="PF04452"/>
    </source>
</evidence>
<dbReference type="Pfam" id="PF20260">
    <property type="entry name" value="PUA_4"/>
    <property type="match status" value="1"/>
</dbReference>
<evidence type="ECO:0000313" key="15">
    <source>
        <dbReference type="EMBL" id="GGE34437.1"/>
    </source>
</evidence>
<organism evidence="15 16">
    <name type="scientific">Agaricicola taiwanensis</name>
    <dbReference type="NCBI Taxonomy" id="591372"/>
    <lineage>
        <taxon>Bacteria</taxon>
        <taxon>Pseudomonadati</taxon>
        <taxon>Pseudomonadota</taxon>
        <taxon>Alphaproteobacteria</taxon>
        <taxon>Rhodobacterales</taxon>
        <taxon>Paracoccaceae</taxon>
        <taxon>Agaricicola</taxon>
    </lineage>
</organism>